<organism evidence="2 3">
    <name type="scientific">Lacrimispora xylanisolvens</name>
    <dbReference type="NCBI Taxonomy" id="384636"/>
    <lineage>
        <taxon>Bacteria</taxon>
        <taxon>Bacillati</taxon>
        <taxon>Bacillota</taxon>
        <taxon>Clostridia</taxon>
        <taxon>Lachnospirales</taxon>
        <taxon>Lachnospiraceae</taxon>
        <taxon>Lacrimispora</taxon>
    </lineage>
</organism>
<dbReference type="PROSITE" id="PS51257">
    <property type="entry name" value="PROKAR_LIPOPROTEIN"/>
    <property type="match status" value="1"/>
</dbReference>
<protein>
    <recommendedName>
        <fullName evidence="4">Lipoprotein</fullName>
    </recommendedName>
</protein>
<dbReference type="AlphaFoldDB" id="A0A2S6HU84"/>
<proteinExistence type="predicted"/>
<keyword evidence="1" id="KW-0812">Transmembrane</keyword>
<feature type="transmembrane region" description="Helical" evidence="1">
    <location>
        <begin position="6"/>
        <end position="25"/>
    </location>
</feature>
<dbReference type="EMBL" id="PTJA01000004">
    <property type="protein sequence ID" value="PPK81388.1"/>
    <property type="molecule type" value="Genomic_DNA"/>
</dbReference>
<keyword evidence="3" id="KW-1185">Reference proteome</keyword>
<accession>A0A2S6HU84</accession>
<evidence type="ECO:0000313" key="3">
    <source>
        <dbReference type="Proteomes" id="UP000237749"/>
    </source>
</evidence>
<sequence>MFAKYLQIKIVIAIGIMASFIIIGCQKATLEKNSLCQSSNYGKPIEVDEETKPDNQRITEKYSEKSESIVNRYASDYGYKMFYGKWVVEKEIGESFRLEIEDTSDMLMKTFVFSRKKCMFYYDNEEVQINYPNYDIKIIPLDEKTMYFSYMPTMKEIGITGNYVTIFSVMGDYDIYYILKDDDTLVMFYKDVYLELKRIEHEEGYKSNYHAL</sequence>
<evidence type="ECO:0008006" key="4">
    <source>
        <dbReference type="Google" id="ProtNLM"/>
    </source>
</evidence>
<comment type="caution">
    <text evidence="2">The sequence shown here is derived from an EMBL/GenBank/DDBJ whole genome shotgun (WGS) entry which is preliminary data.</text>
</comment>
<dbReference type="RefSeq" id="WP_104436482.1">
    <property type="nucleotide sequence ID" value="NZ_PTJA01000004.1"/>
</dbReference>
<gene>
    <name evidence="2" type="ORF">BXY41_104190</name>
</gene>
<name>A0A2S6HU84_9FIRM</name>
<evidence type="ECO:0000256" key="1">
    <source>
        <dbReference type="SAM" id="Phobius"/>
    </source>
</evidence>
<keyword evidence="1" id="KW-1133">Transmembrane helix</keyword>
<evidence type="ECO:0000313" key="2">
    <source>
        <dbReference type="EMBL" id="PPK81388.1"/>
    </source>
</evidence>
<dbReference type="Proteomes" id="UP000237749">
    <property type="component" value="Unassembled WGS sequence"/>
</dbReference>
<keyword evidence="1" id="KW-0472">Membrane</keyword>
<reference evidence="2 3" key="1">
    <citation type="submission" date="2018-02" db="EMBL/GenBank/DDBJ databases">
        <title>Genomic Encyclopedia of Archaeal and Bacterial Type Strains, Phase II (KMG-II): from individual species to whole genera.</title>
        <authorList>
            <person name="Goeker M."/>
        </authorList>
    </citation>
    <scope>NUCLEOTIDE SEQUENCE [LARGE SCALE GENOMIC DNA]</scope>
    <source>
        <strain evidence="2 3">DSM 3808</strain>
    </source>
</reference>